<dbReference type="AlphaFoldDB" id="A0A0K2V5G2"/>
<organism evidence="1">
    <name type="scientific">Lepeophtheirus salmonis</name>
    <name type="common">Salmon louse</name>
    <name type="synonym">Caligus salmonis</name>
    <dbReference type="NCBI Taxonomy" id="72036"/>
    <lineage>
        <taxon>Eukaryota</taxon>
        <taxon>Metazoa</taxon>
        <taxon>Ecdysozoa</taxon>
        <taxon>Arthropoda</taxon>
        <taxon>Crustacea</taxon>
        <taxon>Multicrustacea</taxon>
        <taxon>Hexanauplia</taxon>
        <taxon>Copepoda</taxon>
        <taxon>Siphonostomatoida</taxon>
        <taxon>Caligidae</taxon>
        <taxon>Lepeophtheirus</taxon>
    </lineage>
</organism>
<proteinExistence type="predicted"/>
<protein>
    <submittedName>
        <fullName evidence="1">Uncharacterized protein</fullName>
    </submittedName>
</protein>
<evidence type="ECO:0000313" key="1">
    <source>
        <dbReference type="EMBL" id="CDW45739.1"/>
    </source>
</evidence>
<dbReference type="OrthoDB" id="7312725at2759"/>
<name>A0A0K2V5G2_LEPSM</name>
<dbReference type="EMBL" id="HACA01028378">
    <property type="protein sequence ID" value="CDW45739.1"/>
    <property type="molecule type" value="Transcribed_RNA"/>
</dbReference>
<sequence length="74" mass="8803">MISKLSNRSKKYICQQNKFFNKLGNLVDVFKDMRSKRMLSEEALSIFDPMSDVSKNILKRRHIRSGIKGSRRYY</sequence>
<reference evidence="1" key="1">
    <citation type="submission" date="2014-05" db="EMBL/GenBank/DDBJ databases">
        <authorList>
            <person name="Chronopoulou M."/>
        </authorList>
    </citation>
    <scope>NUCLEOTIDE SEQUENCE</scope>
    <source>
        <tissue evidence="1">Whole organism</tissue>
    </source>
</reference>
<accession>A0A0K2V5G2</accession>